<dbReference type="EMBL" id="JNBR01001449">
    <property type="protein sequence ID" value="OQR87354.1"/>
    <property type="molecule type" value="Genomic_DNA"/>
</dbReference>
<organism evidence="1 2">
    <name type="scientific">Achlya hypogyna</name>
    <name type="common">Oomycete</name>
    <name type="synonym">Protoachlya hypogyna</name>
    <dbReference type="NCBI Taxonomy" id="1202772"/>
    <lineage>
        <taxon>Eukaryota</taxon>
        <taxon>Sar</taxon>
        <taxon>Stramenopiles</taxon>
        <taxon>Oomycota</taxon>
        <taxon>Saprolegniomycetes</taxon>
        <taxon>Saprolegniales</taxon>
        <taxon>Achlyaceae</taxon>
        <taxon>Achlya</taxon>
    </lineage>
</organism>
<dbReference type="OrthoDB" id="188902at2759"/>
<accession>A0A1V9YNT3</accession>
<comment type="caution">
    <text evidence="1">The sequence shown here is derived from an EMBL/GenBank/DDBJ whole genome shotgun (WGS) entry which is preliminary data.</text>
</comment>
<dbReference type="AlphaFoldDB" id="A0A1V9YNT3"/>
<gene>
    <name evidence="1" type="ORF">ACHHYP_09097</name>
</gene>
<sequence>MLQRLDSGPLVAIVSFLPEPAQVVALLQACPPSALGHPLACLLRLATLLPPGDVWPELCVRSSTPVLAPLLDGVLGLVRTIRVLDLSATASVASALRPSTTVCVYDIEAPSNYQLVALQTFAAHLSSFALNLQSFSRTKSLAAATALPGCKQLTHLKLAWTGGCCPEPVLGALPHCHRLMRLSLGYTHISTAPLRLSPPDEELLESWLAVSPTLRHVELAAVVSATGQFARGLQRAKQLESIALANAPEFCVALLDGTPLPTGLRRLQLHCVGLKAADVPRLVSALEGASLETLQLSNNYLGVLGAVSLVPCLEQLHCLRALELPSIFLMDEGCTAWQPFCRAC</sequence>
<dbReference type="SMART" id="SM00368">
    <property type="entry name" value="LRR_RI"/>
    <property type="match status" value="1"/>
</dbReference>
<protein>
    <submittedName>
        <fullName evidence="1">Uncharacterized protein</fullName>
    </submittedName>
</protein>
<dbReference type="PROSITE" id="PS51257">
    <property type="entry name" value="PROKAR_LIPOPROTEIN"/>
    <property type="match status" value="1"/>
</dbReference>
<dbReference type="Proteomes" id="UP000243579">
    <property type="component" value="Unassembled WGS sequence"/>
</dbReference>
<reference evidence="1 2" key="1">
    <citation type="journal article" date="2014" name="Genome Biol. Evol.">
        <title>The secreted proteins of Achlya hypogyna and Thraustotheca clavata identify the ancestral oomycete secretome and reveal gene acquisitions by horizontal gene transfer.</title>
        <authorList>
            <person name="Misner I."/>
            <person name="Blouin N."/>
            <person name="Leonard G."/>
            <person name="Richards T.A."/>
            <person name="Lane C.E."/>
        </authorList>
    </citation>
    <scope>NUCLEOTIDE SEQUENCE [LARGE SCALE GENOMIC DNA]</scope>
    <source>
        <strain evidence="1 2">ATCC 48635</strain>
    </source>
</reference>
<dbReference type="SUPFAM" id="SSF52047">
    <property type="entry name" value="RNI-like"/>
    <property type="match status" value="1"/>
</dbReference>
<evidence type="ECO:0000313" key="1">
    <source>
        <dbReference type="EMBL" id="OQR87354.1"/>
    </source>
</evidence>
<proteinExistence type="predicted"/>
<keyword evidence="2" id="KW-1185">Reference proteome</keyword>
<dbReference type="Gene3D" id="3.80.10.10">
    <property type="entry name" value="Ribonuclease Inhibitor"/>
    <property type="match status" value="1"/>
</dbReference>
<name>A0A1V9YNT3_ACHHY</name>
<evidence type="ECO:0000313" key="2">
    <source>
        <dbReference type="Proteomes" id="UP000243579"/>
    </source>
</evidence>
<dbReference type="STRING" id="1202772.A0A1V9YNT3"/>
<dbReference type="InterPro" id="IPR032675">
    <property type="entry name" value="LRR_dom_sf"/>
</dbReference>